<keyword evidence="2" id="KW-0418">Kinase</keyword>
<evidence type="ECO:0000313" key="2">
    <source>
        <dbReference type="EMBL" id="TQL86964.1"/>
    </source>
</evidence>
<comment type="caution">
    <text evidence="2">The sequence shown here is derived from an EMBL/GenBank/DDBJ whole genome shotgun (WGS) entry which is preliminary data.</text>
</comment>
<dbReference type="AlphaFoldDB" id="A0A543BQ61"/>
<sequence>MKGAEVDDVRSEFFSALTGALTLPVIDGPNLIVGIDGVDGAGKTRLADDWAMSLRGLRSVARVSIDGFHHVRARRYRRGRTSSEGFWLDSYDYAAFRREVIEPFRQGNGTYLPRHHDVETDQILVGHRLPVPRGCVLLVDGIFLHRPELEGVWDHTVFLGVPFEESARRMAIRDGSPPDPEAAENARYVGGQRRYLAECRPDERASVLVDYRDLARPVIVRGGEAGGRHTPRNTGVRFSWNAAKPSR</sequence>
<dbReference type="SUPFAM" id="SSF52540">
    <property type="entry name" value="P-loop containing nucleoside triphosphate hydrolases"/>
    <property type="match status" value="1"/>
</dbReference>
<proteinExistence type="predicted"/>
<evidence type="ECO:0000313" key="3">
    <source>
        <dbReference type="Proteomes" id="UP000317209"/>
    </source>
</evidence>
<keyword evidence="3" id="KW-1185">Reference proteome</keyword>
<name>A0A543BQ61_9MICO</name>
<dbReference type="InterPro" id="IPR027417">
    <property type="entry name" value="P-loop_NTPase"/>
</dbReference>
<evidence type="ECO:0000256" key="1">
    <source>
        <dbReference type="SAM" id="MobiDB-lite"/>
    </source>
</evidence>
<keyword evidence="2" id="KW-0808">Transferase</keyword>
<gene>
    <name evidence="2" type="ORF">FB560_2629</name>
</gene>
<dbReference type="Gene3D" id="3.40.50.300">
    <property type="entry name" value="P-loop containing nucleotide triphosphate hydrolases"/>
    <property type="match status" value="1"/>
</dbReference>
<accession>A0A543BQ61</accession>
<protein>
    <submittedName>
        <fullName evidence="2">Uridine kinase</fullName>
    </submittedName>
</protein>
<dbReference type="GO" id="GO:0016301">
    <property type="term" value="F:kinase activity"/>
    <property type="evidence" value="ECO:0007669"/>
    <property type="project" value="UniProtKB-KW"/>
</dbReference>
<dbReference type="EMBL" id="VFOX01000001">
    <property type="protein sequence ID" value="TQL86964.1"/>
    <property type="molecule type" value="Genomic_DNA"/>
</dbReference>
<feature type="region of interest" description="Disordered" evidence="1">
    <location>
        <begin position="225"/>
        <end position="247"/>
    </location>
</feature>
<organism evidence="2 3">
    <name type="scientific">Microbacterium saperdae</name>
    <dbReference type="NCBI Taxonomy" id="69368"/>
    <lineage>
        <taxon>Bacteria</taxon>
        <taxon>Bacillati</taxon>
        <taxon>Actinomycetota</taxon>
        <taxon>Actinomycetes</taxon>
        <taxon>Micrococcales</taxon>
        <taxon>Microbacteriaceae</taxon>
        <taxon>Microbacterium</taxon>
    </lineage>
</organism>
<dbReference type="Proteomes" id="UP000317209">
    <property type="component" value="Unassembled WGS sequence"/>
</dbReference>
<reference evidence="2 3" key="1">
    <citation type="submission" date="2019-06" db="EMBL/GenBank/DDBJ databases">
        <title>Sequencing the genomes of 1000 actinobacteria strains.</title>
        <authorList>
            <person name="Klenk H.-P."/>
        </authorList>
    </citation>
    <scope>NUCLEOTIDE SEQUENCE [LARGE SCALE GENOMIC DNA]</scope>
    <source>
        <strain evidence="2 3">DSM 20169</strain>
    </source>
</reference>